<evidence type="ECO:0000256" key="1">
    <source>
        <dbReference type="SAM" id="MobiDB-lite"/>
    </source>
</evidence>
<feature type="region of interest" description="Disordered" evidence="1">
    <location>
        <begin position="112"/>
        <end position="174"/>
    </location>
</feature>
<evidence type="ECO:0000313" key="2">
    <source>
        <dbReference type="EMBL" id="TQN72731.1"/>
    </source>
</evidence>
<gene>
    <name evidence="2" type="ORF">CSHISOI_02741</name>
</gene>
<dbReference type="AlphaFoldDB" id="A0A5Q4C0X7"/>
<organism evidence="2 3">
    <name type="scientific">Colletotrichum shisoi</name>
    <dbReference type="NCBI Taxonomy" id="2078593"/>
    <lineage>
        <taxon>Eukaryota</taxon>
        <taxon>Fungi</taxon>
        <taxon>Dikarya</taxon>
        <taxon>Ascomycota</taxon>
        <taxon>Pezizomycotina</taxon>
        <taxon>Sordariomycetes</taxon>
        <taxon>Hypocreomycetidae</taxon>
        <taxon>Glomerellales</taxon>
        <taxon>Glomerellaceae</taxon>
        <taxon>Colletotrichum</taxon>
        <taxon>Colletotrichum destructivum species complex</taxon>
    </lineage>
</organism>
<accession>A0A5Q4C0X7</accession>
<feature type="compositionally biased region" description="Basic and acidic residues" evidence="1">
    <location>
        <begin position="34"/>
        <end position="44"/>
    </location>
</feature>
<keyword evidence="3" id="KW-1185">Reference proteome</keyword>
<dbReference type="Proteomes" id="UP000326340">
    <property type="component" value="Unassembled WGS sequence"/>
</dbReference>
<sequence length="354" mass="39316">MPNVADDDSDGLHGNDATKPSSSLADTTPAISSEKTKSHTKTFEPEDSAGEDEYIEVDGRTYVLPGTRRAPYDYRNAAMDKSSRRMASPRYTSDGHYVTSKSSFTYIQRDAAAYEPSPRRPPRPAAVRSSAARATRQRPTAASSAGAQTKRRPPTVRVANESDAKKHRIPPGYSLKNWDPTEEPILLLGSVFDCNSLGRWIYDWAVYHHGPATPVSELAGDLWLLLIQTAGKMKRADLFIEHITDAEEREILGDFVDSGERLIGKLRDLLKTCESPMLEALGKGGSLGKGAGVEFIKTLFGRERELDQTERLMQRARLFVLRFDANCEDILQKASKGKNRATSEIRVEKEKITN</sequence>
<dbReference type="EMBL" id="PUHP01000148">
    <property type="protein sequence ID" value="TQN72731.1"/>
    <property type="molecule type" value="Genomic_DNA"/>
</dbReference>
<feature type="compositionally biased region" description="Low complexity" evidence="1">
    <location>
        <begin position="125"/>
        <end position="145"/>
    </location>
</feature>
<evidence type="ECO:0000313" key="3">
    <source>
        <dbReference type="Proteomes" id="UP000326340"/>
    </source>
</evidence>
<protein>
    <recommendedName>
        <fullName evidence="4">Vegetative cell wall protein gp1</fullName>
    </recommendedName>
</protein>
<reference evidence="2 3" key="1">
    <citation type="journal article" date="2019" name="Sci. Rep.">
        <title>Colletotrichum shisoi sp. nov., an anthracnose pathogen of Perilla frutescens in Japan: molecular phylogenetic, morphological and genomic evidence.</title>
        <authorList>
            <person name="Gan P."/>
            <person name="Tsushima A."/>
            <person name="Hiroyama R."/>
            <person name="Narusaka M."/>
            <person name="Takano Y."/>
            <person name="Narusaka Y."/>
            <person name="Kawaradani M."/>
            <person name="Damm U."/>
            <person name="Shirasu K."/>
        </authorList>
    </citation>
    <scope>NUCLEOTIDE SEQUENCE [LARGE SCALE GENOMIC DNA]</scope>
    <source>
        <strain evidence="2 3">PG-2018a</strain>
    </source>
</reference>
<proteinExistence type="predicted"/>
<evidence type="ECO:0008006" key="4">
    <source>
        <dbReference type="Google" id="ProtNLM"/>
    </source>
</evidence>
<dbReference type="OrthoDB" id="5398854at2759"/>
<feature type="compositionally biased region" description="Acidic residues" evidence="1">
    <location>
        <begin position="45"/>
        <end position="56"/>
    </location>
</feature>
<name>A0A5Q4C0X7_9PEZI</name>
<feature type="compositionally biased region" description="Polar residues" evidence="1">
    <location>
        <begin position="18"/>
        <end position="33"/>
    </location>
</feature>
<feature type="region of interest" description="Disordered" evidence="1">
    <location>
        <begin position="1"/>
        <end position="95"/>
    </location>
</feature>
<comment type="caution">
    <text evidence="2">The sequence shown here is derived from an EMBL/GenBank/DDBJ whole genome shotgun (WGS) entry which is preliminary data.</text>
</comment>